<dbReference type="Proteomes" id="UP000828048">
    <property type="component" value="Chromosome 3"/>
</dbReference>
<accession>A0ACB7YSL8</accession>
<dbReference type="EMBL" id="CM037153">
    <property type="protein sequence ID" value="KAH7856406.1"/>
    <property type="molecule type" value="Genomic_DNA"/>
</dbReference>
<reference evidence="1 2" key="1">
    <citation type="journal article" date="2021" name="Hortic Res">
        <title>High-quality reference genome and annotation aids understanding of berry development for evergreen blueberry (Vaccinium darrowii).</title>
        <authorList>
            <person name="Yu J."/>
            <person name="Hulse-Kemp A.M."/>
            <person name="Babiker E."/>
            <person name="Staton M."/>
        </authorList>
    </citation>
    <scope>NUCLEOTIDE SEQUENCE [LARGE SCALE GENOMIC DNA]</scope>
    <source>
        <strain evidence="2">cv. NJ 8807/NJ 8810</strain>
        <tissue evidence="1">Young leaf</tissue>
    </source>
</reference>
<gene>
    <name evidence="1" type="ORF">Vadar_000943</name>
</gene>
<evidence type="ECO:0000313" key="2">
    <source>
        <dbReference type="Proteomes" id="UP000828048"/>
    </source>
</evidence>
<sequence>MNEREDVGRRLKKACLSGSVSALVKLIEEDELILDRVSSLTGFFNDTPLHIAALRGHLDFMKALLTWKPKLATELDSLRCSPLHLASAEGHVEIVKELLRVNTNVCIARDQDGVAMVLWRLAVAIESIVVVAERGFNRPVAVERHGRIPLHLAVIKERVDVIPELLRAEPESIYEKLGRGETVLHLCVKYNRLEALKTLVQYLQSNDKEFLLNYGDNDGNTILHLSSALKQMDIIEYLLGIKSVKDQANVKNQNGSTALDVVESVGGGWAKPEPPPVNPRPSQHRCKAGVILQCIYRFWRKYFKVDHVWLQEVRGHLITAATLTATVAYEAVLSPPGGFWQESGGGFKVGQAVLDTYHSRYYAGYLVINTGMLLASLSTIMLALSGFPNHNKFLIWMLVYTMYITLSCMVVAYVLAIKLVAPEAKDDFKFSLEISVGLELCWMGICGFVLLLHAFHFFVWLWNKFSKLVWLRNMFVNLGKTCHRSGRGPRATRNVTTELVNPAGSHMCMGSFC</sequence>
<name>A0ACB7YSL8_9ERIC</name>
<organism evidence="1 2">
    <name type="scientific">Vaccinium darrowii</name>
    <dbReference type="NCBI Taxonomy" id="229202"/>
    <lineage>
        <taxon>Eukaryota</taxon>
        <taxon>Viridiplantae</taxon>
        <taxon>Streptophyta</taxon>
        <taxon>Embryophyta</taxon>
        <taxon>Tracheophyta</taxon>
        <taxon>Spermatophyta</taxon>
        <taxon>Magnoliopsida</taxon>
        <taxon>eudicotyledons</taxon>
        <taxon>Gunneridae</taxon>
        <taxon>Pentapetalae</taxon>
        <taxon>asterids</taxon>
        <taxon>Ericales</taxon>
        <taxon>Ericaceae</taxon>
        <taxon>Vaccinioideae</taxon>
        <taxon>Vaccinieae</taxon>
        <taxon>Vaccinium</taxon>
    </lineage>
</organism>
<proteinExistence type="predicted"/>
<comment type="caution">
    <text evidence="1">The sequence shown here is derived from an EMBL/GenBank/DDBJ whole genome shotgun (WGS) entry which is preliminary data.</text>
</comment>
<keyword evidence="2" id="KW-1185">Reference proteome</keyword>
<protein>
    <submittedName>
        <fullName evidence="1">Uncharacterized protein</fullName>
    </submittedName>
</protein>
<evidence type="ECO:0000313" key="1">
    <source>
        <dbReference type="EMBL" id="KAH7856406.1"/>
    </source>
</evidence>